<sequence length="106" mass="12849">MGTLESRIKELIQFYVKTNYEAYLSQHKLQYIDDNKIRDVVKQLYTERREHLKVFVKQSLKQMLQDDYPGDLVVLNILINVFEDDEYCINRLELEIRDYQKSITNQ</sequence>
<accession>A0A6C0F6H7</accession>
<dbReference type="EMBL" id="MN738786">
    <property type="protein sequence ID" value="QHT36754.1"/>
    <property type="molecule type" value="Genomic_DNA"/>
</dbReference>
<organism evidence="1">
    <name type="scientific">viral metagenome</name>
    <dbReference type="NCBI Taxonomy" id="1070528"/>
    <lineage>
        <taxon>unclassified sequences</taxon>
        <taxon>metagenomes</taxon>
        <taxon>organismal metagenomes</taxon>
    </lineage>
</organism>
<reference evidence="1" key="1">
    <citation type="journal article" date="2020" name="Nature">
        <title>Giant virus diversity and host interactions through global metagenomics.</title>
        <authorList>
            <person name="Schulz F."/>
            <person name="Roux S."/>
            <person name="Paez-Espino D."/>
            <person name="Jungbluth S."/>
            <person name="Walsh D.A."/>
            <person name="Denef V.J."/>
            <person name="McMahon K.D."/>
            <person name="Konstantinidis K.T."/>
            <person name="Eloe-Fadrosh E.A."/>
            <person name="Kyrpides N.C."/>
            <person name="Woyke T."/>
        </authorList>
    </citation>
    <scope>NUCLEOTIDE SEQUENCE</scope>
    <source>
        <strain evidence="1">GVMAG-S-ERX555967-130</strain>
    </source>
</reference>
<protein>
    <submittedName>
        <fullName evidence="1">Uncharacterized protein</fullName>
    </submittedName>
</protein>
<evidence type="ECO:0000313" key="1">
    <source>
        <dbReference type="EMBL" id="QHT36754.1"/>
    </source>
</evidence>
<dbReference type="AlphaFoldDB" id="A0A6C0F6H7"/>
<proteinExistence type="predicted"/>
<name>A0A6C0F6H7_9ZZZZ</name>